<protein>
    <submittedName>
        <fullName evidence="7">TetR family transcriptional regulator</fullName>
    </submittedName>
</protein>
<dbReference type="EMBL" id="LWIC01000013">
    <property type="protein sequence ID" value="ORM19488.1"/>
    <property type="molecule type" value="Genomic_DNA"/>
</dbReference>
<accession>A0A9Q2URR9</accession>
<dbReference type="InterPro" id="IPR050109">
    <property type="entry name" value="HTH-type_TetR-like_transc_reg"/>
</dbReference>
<keyword evidence="1" id="KW-0678">Repressor</keyword>
<evidence type="ECO:0000256" key="2">
    <source>
        <dbReference type="ARBA" id="ARBA00023015"/>
    </source>
</evidence>
<evidence type="ECO:0000256" key="3">
    <source>
        <dbReference type="ARBA" id="ARBA00023125"/>
    </source>
</evidence>
<dbReference type="SUPFAM" id="SSF46689">
    <property type="entry name" value="Homeodomain-like"/>
    <property type="match status" value="1"/>
</dbReference>
<dbReference type="InterPro" id="IPR001647">
    <property type="entry name" value="HTH_TetR"/>
</dbReference>
<feature type="domain" description="HTH tetR-type" evidence="6">
    <location>
        <begin position="18"/>
        <end position="78"/>
    </location>
</feature>
<comment type="caution">
    <text evidence="7">The sequence shown here is derived from an EMBL/GenBank/DDBJ whole genome shotgun (WGS) entry which is preliminary data.</text>
</comment>
<evidence type="ECO:0000256" key="5">
    <source>
        <dbReference type="PROSITE-ProRule" id="PRU00335"/>
    </source>
</evidence>
<proteinExistence type="predicted"/>
<evidence type="ECO:0000256" key="1">
    <source>
        <dbReference type="ARBA" id="ARBA00022491"/>
    </source>
</evidence>
<reference evidence="7 8" key="1">
    <citation type="journal article" date="2016" name="Genome Biol. Evol.">
        <title>Pangenome and Phylogenomic Analysis of the Pathogenic Actinobacterium Rhodococcus equi.</title>
        <authorList>
            <person name="Anastasi E."/>
            <person name="MacArthur I."/>
            <person name="Scortti M."/>
            <person name="Alvarez S."/>
            <person name="Giguere S."/>
            <person name="Vazquez-Boland J.A."/>
        </authorList>
    </citation>
    <scope>NUCLEOTIDE SEQUENCE [LARGE SCALE GENOMIC DNA]</scope>
    <source>
        <strain evidence="7 8">PAM1271</strain>
    </source>
</reference>
<dbReference type="GO" id="GO:0003700">
    <property type="term" value="F:DNA-binding transcription factor activity"/>
    <property type="evidence" value="ECO:0007669"/>
    <property type="project" value="TreeGrafter"/>
</dbReference>
<organism evidence="7 8">
    <name type="scientific">Rhodococcus hoagii</name>
    <name type="common">Corynebacterium equii</name>
    <dbReference type="NCBI Taxonomy" id="43767"/>
    <lineage>
        <taxon>Bacteria</taxon>
        <taxon>Bacillati</taxon>
        <taxon>Actinomycetota</taxon>
        <taxon>Actinomycetes</taxon>
        <taxon>Mycobacteriales</taxon>
        <taxon>Nocardiaceae</taxon>
        <taxon>Prescottella</taxon>
    </lineage>
</organism>
<dbReference type="Pfam" id="PF13977">
    <property type="entry name" value="TetR_C_6"/>
    <property type="match status" value="1"/>
</dbReference>
<name>A0A9Q2URR9_RHOHA</name>
<dbReference type="InterPro" id="IPR036271">
    <property type="entry name" value="Tet_transcr_reg_TetR-rel_C_sf"/>
</dbReference>
<dbReference type="Pfam" id="PF00440">
    <property type="entry name" value="TetR_N"/>
    <property type="match status" value="1"/>
</dbReference>
<keyword evidence="3 5" id="KW-0238">DNA-binding</keyword>
<dbReference type="GO" id="GO:0000976">
    <property type="term" value="F:transcription cis-regulatory region binding"/>
    <property type="evidence" value="ECO:0007669"/>
    <property type="project" value="TreeGrafter"/>
</dbReference>
<keyword evidence="2" id="KW-0805">Transcription regulation</keyword>
<dbReference type="PROSITE" id="PS50977">
    <property type="entry name" value="HTH_TETR_2"/>
    <property type="match status" value="1"/>
</dbReference>
<dbReference type="PANTHER" id="PTHR30055:SF241">
    <property type="entry name" value="TRANSCRIPTIONAL REGULATORY PROTEIN"/>
    <property type="match status" value="1"/>
</dbReference>
<dbReference type="PRINTS" id="PR00455">
    <property type="entry name" value="HTHTETR"/>
</dbReference>
<feature type="DNA-binding region" description="H-T-H motif" evidence="5">
    <location>
        <begin position="41"/>
        <end position="60"/>
    </location>
</feature>
<sequence>MTGSRQDELSATARPGRDVVRARILEAAADEFAEQGFAGAKLAEIARRAGFTKGAVYSNFESKQDLFAELFAQRSLDLAGRVLAEISGLDLAHAVGRGGAEIASALTADPGWSLLVLEFGVQAGRDPVVKQAYLRERRYLRGKLVELIGDRAREWGVDLDVRTTAIALMALISGLVLEHSVDPEEVDQRAMGEVVTTLFAGAVARATRSQ</sequence>
<dbReference type="Proteomes" id="UP000193518">
    <property type="component" value="Unassembled WGS sequence"/>
</dbReference>
<gene>
    <name evidence="7" type="ORF">A5N68_23070</name>
</gene>
<dbReference type="Gene3D" id="1.10.357.10">
    <property type="entry name" value="Tetracycline Repressor, domain 2"/>
    <property type="match status" value="1"/>
</dbReference>
<dbReference type="GeneID" id="57576130"/>
<dbReference type="PANTHER" id="PTHR30055">
    <property type="entry name" value="HTH-TYPE TRANSCRIPTIONAL REGULATOR RUTR"/>
    <property type="match status" value="1"/>
</dbReference>
<evidence type="ECO:0000259" key="6">
    <source>
        <dbReference type="PROSITE" id="PS50977"/>
    </source>
</evidence>
<evidence type="ECO:0000256" key="4">
    <source>
        <dbReference type="ARBA" id="ARBA00023163"/>
    </source>
</evidence>
<evidence type="ECO:0000313" key="7">
    <source>
        <dbReference type="EMBL" id="ORM19488.1"/>
    </source>
</evidence>
<dbReference type="InterPro" id="IPR039538">
    <property type="entry name" value="BetI_C"/>
</dbReference>
<evidence type="ECO:0000313" key="8">
    <source>
        <dbReference type="Proteomes" id="UP000193518"/>
    </source>
</evidence>
<keyword evidence="4" id="KW-0804">Transcription</keyword>
<dbReference type="SUPFAM" id="SSF48498">
    <property type="entry name" value="Tetracyclin repressor-like, C-terminal domain"/>
    <property type="match status" value="1"/>
</dbReference>
<dbReference type="RefSeq" id="WP_044990433.1">
    <property type="nucleotide sequence ID" value="NZ_AP024181.1"/>
</dbReference>
<dbReference type="InterPro" id="IPR009057">
    <property type="entry name" value="Homeodomain-like_sf"/>
</dbReference>
<dbReference type="AlphaFoldDB" id="A0A9Q2URR9"/>